<evidence type="ECO:0000313" key="1">
    <source>
        <dbReference type="EMBL" id="STG53510.1"/>
    </source>
</evidence>
<gene>
    <name evidence="1" type="ORF">NCTC11112_04054</name>
</gene>
<accession>A0A376MTJ9</accession>
<sequence>MVDLYSPTQLVQVVNAVDVQKQLNALFTSLFFTRSVMFESRDIILDTIDDPNIQLQRFVLLWWVVKFHVTKGTNQKQFVQAI</sequence>
<organism evidence="1 2">
    <name type="scientific">Escherichia coli</name>
    <dbReference type="NCBI Taxonomy" id="562"/>
    <lineage>
        <taxon>Bacteria</taxon>
        <taxon>Pseudomonadati</taxon>
        <taxon>Pseudomonadota</taxon>
        <taxon>Gammaproteobacteria</taxon>
        <taxon>Enterobacterales</taxon>
        <taxon>Enterobacteriaceae</taxon>
        <taxon>Escherichia</taxon>
    </lineage>
</organism>
<protein>
    <submittedName>
        <fullName evidence="1">Putative major head protein from prophage</fullName>
    </submittedName>
</protein>
<dbReference type="Proteomes" id="UP000254817">
    <property type="component" value="Unassembled WGS sequence"/>
</dbReference>
<reference evidence="1 2" key="1">
    <citation type="submission" date="2018-06" db="EMBL/GenBank/DDBJ databases">
        <authorList>
            <consortium name="Pathogen Informatics"/>
            <person name="Doyle S."/>
        </authorList>
    </citation>
    <scope>NUCLEOTIDE SEQUENCE [LARGE SCALE GENOMIC DNA]</scope>
    <source>
        <strain evidence="1 2">NCTC11112</strain>
    </source>
</reference>
<evidence type="ECO:0000313" key="2">
    <source>
        <dbReference type="Proteomes" id="UP000254817"/>
    </source>
</evidence>
<dbReference type="AlphaFoldDB" id="A0A376MTJ9"/>
<proteinExistence type="predicted"/>
<name>A0A376MTJ9_ECOLX</name>
<dbReference type="EMBL" id="UGAW01000001">
    <property type="protein sequence ID" value="STG53510.1"/>
    <property type="molecule type" value="Genomic_DNA"/>
</dbReference>